<gene>
    <name evidence="1" type="ORF">AMQ74_01133</name>
</gene>
<comment type="caution">
    <text evidence="1">The sequence shown here is derived from an EMBL/GenBank/DDBJ whole genome shotgun (WGS) entry which is preliminary data.</text>
</comment>
<protein>
    <submittedName>
        <fullName evidence="1">Uncharacterized protein</fullName>
    </submittedName>
</protein>
<sequence length="162" mass="18173">MSKLDDNNFIPLNNNEIVFISYNGYFLGVVKSLGKSFLLETEKEEIVLGTGKEDILCASSLIKDVKIKSIIKSNLYALRELSFPLIILNKGHPASKRLKLVFGFGERILLDSCIEAGTHPDQHLLCSMEDLSGISIIAKQNGIEVFDPKKRKIEFEKCDIEI</sequence>
<proteinExistence type="predicted"/>
<evidence type="ECO:0000313" key="2">
    <source>
        <dbReference type="Proteomes" id="UP000075578"/>
    </source>
</evidence>
<accession>A0A150J2P5</accession>
<dbReference type="Proteomes" id="UP000075578">
    <property type="component" value="Unassembled WGS sequence"/>
</dbReference>
<organism evidence="1 2">
    <name type="scientific">Candidatus Methanofastidiosum methylothiophilum</name>
    <dbReference type="NCBI Taxonomy" id="1705564"/>
    <lineage>
        <taxon>Archaea</taxon>
        <taxon>Methanobacteriati</taxon>
        <taxon>Methanobacteriota</taxon>
        <taxon>Stenosarchaea group</taxon>
        <taxon>Candidatus Methanofastidiosia</taxon>
        <taxon>Candidatus Methanofastidiosales</taxon>
        <taxon>Candidatus Methanofastidiosaceae</taxon>
        <taxon>Candidatus Methanofastidiosum</taxon>
    </lineage>
</organism>
<evidence type="ECO:0000313" key="1">
    <source>
        <dbReference type="EMBL" id="KYC51479.1"/>
    </source>
</evidence>
<dbReference type="PATRIC" id="fig|1705564.3.peg.1177"/>
<dbReference type="EMBL" id="LNGD01000068">
    <property type="protein sequence ID" value="KYC51479.1"/>
    <property type="molecule type" value="Genomic_DNA"/>
</dbReference>
<name>A0A150J2P5_9EURY</name>
<dbReference type="AlphaFoldDB" id="A0A150J2P5"/>
<reference evidence="1 2" key="1">
    <citation type="journal article" date="2016" name="ISME J.">
        <title>Chasing the elusive Euryarchaeota class WSA2: genomes reveal a uniquely fastidious methyl-reducing methanogen.</title>
        <authorList>
            <person name="Nobu M.K."/>
            <person name="Narihiro T."/>
            <person name="Kuroda K."/>
            <person name="Mei R."/>
            <person name="Liu W.T."/>
        </authorList>
    </citation>
    <scope>NUCLEOTIDE SEQUENCE [LARGE SCALE GENOMIC DNA]</scope>
    <source>
        <strain evidence="1">U1lsi0528_Bin089</strain>
    </source>
</reference>